<dbReference type="Gene3D" id="3.30.300.90">
    <property type="entry name" value="BolA-like"/>
    <property type="match status" value="1"/>
</dbReference>
<dbReference type="InterPro" id="IPR036065">
    <property type="entry name" value="BolA-like_sf"/>
</dbReference>
<gene>
    <name evidence="4" type="primary">Bola1</name>
    <name evidence="4" type="ORF">HALSEN_R14927</name>
</gene>
<reference evidence="4" key="1">
    <citation type="submission" date="2019-09" db="EMBL/GenBank/DDBJ databases">
        <title>Bird 10,000 Genomes (B10K) Project - Family phase.</title>
        <authorList>
            <person name="Zhang G."/>
        </authorList>
    </citation>
    <scope>NUCLEOTIDE SEQUENCE</scope>
    <source>
        <strain evidence="4">B10K-DU-024-03</strain>
        <tissue evidence="4">Muscle</tissue>
    </source>
</reference>
<dbReference type="InterPro" id="IPR002634">
    <property type="entry name" value="BolA"/>
</dbReference>
<feature type="non-terminal residue" evidence="4">
    <location>
        <position position="111"/>
    </location>
</feature>
<comment type="caution">
    <text evidence="4">The sequence shown here is derived from an EMBL/GenBank/DDBJ whole genome shotgun (WGS) entry which is preliminary data.</text>
</comment>
<dbReference type="SUPFAM" id="SSF82657">
    <property type="entry name" value="BolA-like"/>
    <property type="match status" value="1"/>
</dbReference>
<feature type="non-terminal residue" evidence="4">
    <location>
        <position position="1"/>
    </location>
</feature>
<comment type="similarity">
    <text evidence="1 2">Belongs to the BolA/IbaG family.</text>
</comment>
<feature type="region of interest" description="Disordered" evidence="3">
    <location>
        <begin position="85"/>
        <end position="111"/>
    </location>
</feature>
<evidence type="ECO:0000313" key="4">
    <source>
        <dbReference type="EMBL" id="NXD88051.1"/>
    </source>
</evidence>
<protein>
    <submittedName>
        <fullName evidence="4">BOLA1 protein</fullName>
    </submittedName>
</protein>
<dbReference type="GO" id="GO:0005739">
    <property type="term" value="C:mitochondrion"/>
    <property type="evidence" value="ECO:0007669"/>
    <property type="project" value="TreeGrafter"/>
</dbReference>
<dbReference type="AlphaFoldDB" id="A0A851ZLM8"/>
<dbReference type="EMBL" id="WBNJ01001006">
    <property type="protein sequence ID" value="NXD88051.1"/>
    <property type="molecule type" value="Genomic_DNA"/>
</dbReference>
<sequence>GATGPLASTIRAKLAEALEPTHLEVLDESPWHGGPPGTESHFSVVVVSGRFQGLPPLQRHRLVHAALSAELAGPLHALAIVARTPQQWESDPHAPPAPPCLGGSKHDRRRG</sequence>
<accession>A0A851ZLM8</accession>
<dbReference type="PIRSF" id="PIRSF003113">
    <property type="entry name" value="BolA"/>
    <property type="match status" value="1"/>
</dbReference>
<organism evidence="4 5">
    <name type="scientific">Halcyon senegalensis</name>
    <dbReference type="NCBI Taxonomy" id="342381"/>
    <lineage>
        <taxon>Eukaryota</taxon>
        <taxon>Metazoa</taxon>
        <taxon>Chordata</taxon>
        <taxon>Craniata</taxon>
        <taxon>Vertebrata</taxon>
        <taxon>Euteleostomi</taxon>
        <taxon>Archelosauria</taxon>
        <taxon>Archosauria</taxon>
        <taxon>Dinosauria</taxon>
        <taxon>Saurischia</taxon>
        <taxon>Theropoda</taxon>
        <taxon>Coelurosauria</taxon>
        <taxon>Aves</taxon>
        <taxon>Neognathae</taxon>
        <taxon>Neoaves</taxon>
        <taxon>Telluraves</taxon>
        <taxon>Coraciimorphae</taxon>
        <taxon>Coraciiformes</taxon>
        <taxon>Alcedinidae</taxon>
        <taxon>Halcyon</taxon>
    </lineage>
</organism>
<evidence type="ECO:0000313" key="5">
    <source>
        <dbReference type="Proteomes" id="UP000648918"/>
    </source>
</evidence>
<proteinExistence type="inferred from homology"/>
<evidence type="ECO:0000256" key="2">
    <source>
        <dbReference type="RuleBase" id="RU003860"/>
    </source>
</evidence>
<dbReference type="Proteomes" id="UP000648918">
    <property type="component" value="Unassembled WGS sequence"/>
</dbReference>
<keyword evidence="5" id="KW-1185">Reference proteome</keyword>
<evidence type="ECO:0000256" key="1">
    <source>
        <dbReference type="ARBA" id="ARBA00005578"/>
    </source>
</evidence>
<dbReference type="InterPro" id="IPR050961">
    <property type="entry name" value="BolA/IbaG_stress_morph_reg"/>
</dbReference>
<dbReference type="OrthoDB" id="4983at2759"/>
<dbReference type="PANTHER" id="PTHR46229:SF2">
    <property type="entry name" value="BOLA-LIKE PROTEIN 1"/>
    <property type="match status" value="1"/>
</dbReference>
<dbReference type="Pfam" id="PF01722">
    <property type="entry name" value="BolA"/>
    <property type="match status" value="1"/>
</dbReference>
<evidence type="ECO:0000256" key="3">
    <source>
        <dbReference type="SAM" id="MobiDB-lite"/>
    </source>
</evidence>
<name>A0A851ZLM8_9AVES</name>
<dbReference type="PANTHER" id="PTHR46229">
    <property type="entry name" value="BOLA TRANSCRIPTION REGULATOR"/>
    <property type="match status" value="1"/>
</dbReference>